<evidence type="ECO:0000313" key="1">
    <source>
        <dbReference type="EMBL" id="GAA3223132.1"/>
    </source>
</evidence>
<reference evidence="2" key="1">
    <citation type="journal article" date="2019" name="Int. J. Syst. Evol. Microbiol.">
        <title>The Global Catalogue of Microorganisms (GCM) 10K type strain sequencing project: providing services to taxonomists for standard genome sequencing and annotation.</title>
        <authorList>
            <consortium name="The Broad Institute Genomics Platform"/>
            <consortium name="The Broad Institute Genome Sequencing Center for Infectious Disease"/>
            <person name="Wu L."/>
            <person name="Ma J."/>
        </authorList>
    </citation>
    <scope>NUCLEOTIDE SEQUENCE [LARGE SCALE GENOMIC DNA]</scope>
    <source>
        <strain evidence="2">JCM 9377</strain>
    </source>
</reference>
<organism evidence="1 2">
    <name type="scientific">Actinocorallia longicatena</name>
    <dbReference type="NCBI Taxonomy" id="111803"/>
    <lineage>
        <taxon>Bacteria</taxon>
        <taxon>Bacillati</taxon>
        <taxon>Actinomycetota</taxon>
        <taxon>Actinomycetes</taxon>
        <taxon>Streptosporangiales</taxon>
        <taxon>Thermomonosporaceae</taxon>
        <taxon>Actinocorallia</taxon>
    </lineage>
</organism>
<gene>
    <name evidence="1" type="ORF">GCM10010468_49410</name>
</gene>
<accession>A0ABP6QK24</accession>
<dbReference type="EMBL" id="BAAAUV010000013">
    <property type="protein sequence ID" value="GAA3223132.1"/>
    <property type="molecule type" value="Genomic_DNA"/>
</dbReference>
<evidence type="ECO:0000313" key="2">
    <source>
        <dbReference type="Proteomes" id="UP001501237"/>
    </source>
</evidence>
<dbReference type="RefSeq" id="WP_344832489.1">
    <property type="nucleotide sequence ID" value="NZ_BAAAUV010000013.1"/>
</dbReference>
<keyword evidence="2" id="KW-1185">Reference proteome</keyword>
<dbReference type="Proteomes" id="UP001501237">
    <property type="component" value="Unassembled WGS sequence"/>
</dbReference>
<name>A0ABP6QK24_9ACTN</name>
<comment type="caution">
    <text evidence="1">The sequence shown here is derived from an EMBL/GenBank/DDBJ whole genome shotgun (WGS) entry which is preliminary data.</text>
</comment>
<protein>
    <submittedName>
        <fullName evidence="1">Uncharacterized protein</fullName>
    </submittedName>
</protein>
<sequence>MKSLDLPEVRRVHTEHGFHFEPPCPDSEPESVRLAWHAAVVAHETGLSIRLYDEAMRPEQPSPGYYSMAVGSSGMSPMTFSRAWNFLSGVEVGAQHATAVVDVLAQFRDYLDRDFRQWCSPYAIAAQYATSLIKQLDQIIARTPPLDQQMRDAATLDLVRKVLRRRAFVTGRGAIRAVAVADIEAALDQFQRDGGRG</sequence>
<proteinExistence type="predicted"/>